<dbReference type="InterPro" id="IPR003385">
    <property type="entry name" value="Glyco_hydro_77"/>
</dbReference>
<dbReference type="Pfam" id="PF02922">
    <property type="entry name" value="CBM_48"/>
    <property type="match status" value="1"/>
</dbReference>
<dbReference type="SUPFAM" id="SSF81296">
    <property type="entry name" value="E set domains"/>
    <property type="match status" value="1"/>
</dbReference>
<dbReference type="EC" id="2.4.1.25" evidence="4 13"/>
<keyword evidence="10" id="KW-0326">Glycosidase</keyword>
<evidence type="ECO:0000256" key="13">
    <source>
        <dbReference type="RuleBase" id="RU361207"/>
    </source>
</evidence>
<evidence type="ECO:0000256" key="8">
    <source>
        <dbReference type="ARBA" id="ARBA00022801"/>
    </source>
</evidence>
<name>A0ABQ6CSL2_9HYPH</name>
<dbReference type="InterPro" id="IPR044505">
    <property type="entry name" value="GlgX_Isoamylase_N_E_set"/>
</dbReference>
<evidence type="ECO:0000256" key="12">
    <source>
        <dbReference type="ARBA" id="ARBA00031501"/>
    </source>
</evidence>
<reference evidence="16" key="1">
    <citation type="journal article" date="2019" name="Int. J. Syst. Evol. Microbiol.">
        <title>The Global Catalogue of Microorganisms (GCM) 10K type strain sequencing project: providing services to taxonomists for standard genome sequencing and annotation.</title>
        <authorList>
            <consortium name="The Broad Institute Genomics Platform"/>
            <consortium name="The Broad Institute Genome Sequencing Center for Infectious Disease"/>
            <person name="Wu L."/>
            <person name="Ma J."/>
        </authorList>
    </citation>
    <scope>NUCLEOTIDE SEQUENCE [LARGE SCALE GENOMIC DNA]</scope>
    <source>
        <strain evidence="16">NBRC 101365</strain>
    </source>
</reference>
<evidence type="ECO:0000256" key="5">
    <source>
        <dbReference type="ARBA" id="ARBA00020295"/>
    </source>
</evidence>
<evidence type="ECO:0000256" key="4">
    <source>
        <dbReference type="ARBA" id="ARBA00012560"/>
    </source>
</evidence>
<comment type="catalytic activity">
    <reaction evidence="1 13">
        <text>Transfers a segment of a (1-&gt;4)-alpha-D-glucan to a new position in an acceptor, which may be glucose or a (1-&gt;4)-alpha-D-glucan.</text>
        <dbReference type="EC" id="2.4.1.25"/>
    </reaction>
</comment>
<feature type="domain" description="Glycosyl hydrolase family 13 catalytic" evidence="14">
    <location>
        <begin position="166"/>
        <end position="567"/>
    </location>
</feature>
<accession>A0ABQ6CSL2</accession>
<keyword evidence="9 13" id="KW-0119">Carbohydrate metabolism</keyword>
<evidence type="ECO:0000256" key="1">
    <source>
        <dbReference type="ARBA" id="ARBA00000439"/>
    </source>
</evidence>
<dbReference type="Gene3D" id="3.20.20.80">
    <property type="entry name" value="Glycosidases"/>
    <property type="match status" value="2"/>
</dbReference>
<organism evidence="15 16">
    <name type="scientific">Labrys miyagiensis</name>
    <dbReference type="NCBI Taxonomy" id="346912"/>
    <lineage>
        <taxon>Bacteria</taxon>
        <taxon>Pseudomonadati</taxon>
        <taxon>Pseudomonadota</taxon>
        <taxon>Alphaproteobacteria</taxon>
        <taxon>Hyphomicrobiales</taxon>
        <taxon>Xanthobacteraceae</taxon>
        <taxon>Labrys</taxon>
    </lineage>
</organism>
<dbReference type="Proteomes" id="UP001156882">
    <property type="component" value="Unassembled WGS sequence"/>
</dbReference>
<evidence type="ECO:0000256" key="6">
    <source>
        <dbReference type="ARBA" id="ARBA00022676"/>
    </source>
</evidence>
<evidence type="ECO:0000256" key="7">
    <source>
        <dbReference type="ARBA" id="ARBA00022679"/>
    </source>
</evidence>
<dbReference type="InterPro" id="IPR014756">
    <property type="entry name" value="Ig_E-set"/>
</dbReference>
<dbReference type="Gene3D" id="2.60.40.1180">
    <property type="entry name" value="Golgi alpha-mannosidase II"/>
    <property type="match status" value="1"/>
</dbReference>
<dbReference type="InterPro" id="IPR017853">
    <property type="entry name" value="GH"/>
</dbReference>
<dbReference type="InterPro" id="IPR013783">
    <property type="entry name" value="Ig-like_fold"/>
</dbReference>
<evidence type="ECO:0000259" key="14">
    <source>
        <dbReference type="SMART" id="SM00642"/>
    </source>
</evidence>
<keyword evidence="16" id="KW-1185">Reference proteome</keyword>
<dbReference type="InterPro" id="IPR006047">
    <property type="entry name" value="GH13_cat_dom"/>
</dbReference>
<dbReference type="CDD" id="cd11326">
    <property type="entry name" value="AmyAc_Glg_debranch"/>
    <property type="match status" value="1"/>
</dbReference>
<dbReference type="Pfam" id="PF02446">
    <property type="entry name" value="Glyco_hydro_77"/>
    <property type="match status" value="1"/>
</dbReference>
<keyword evidence="7 13" id="KW-0808">Transferase</keyword>
<dbReference type="InterPro" id="IPR013780">
    <property type="entry name" value="Glyco_hydro_b"/>
</dbReference>
<comment type="similarity">
    <text evidence="3">Belongs to the glycosyl hydrolase 13 family.</text>
</comment>
<dbReference type="SMART" id="SM00642">
    <property type="entry name" value="Aamy"/>
    <property type="match status" value="1"/>
</dbReference>
<dbReference type="InterPro" id="IPR011837">
    <property type="entry name" value="Glycogen_debranch_GlgX"/>
</dbReference>
<dbReference type="SUPFAM" id="SSF51011">
    <property type="entry name" value="Glycosyl hydrolase domain"/>
    <property type="match status" value="1"/>
</dbReference>
<comment type="caution">
    <text evidence="15">The sequence shown here is derived from an EMBL/GenBank/DDBJ whole genome shotgun (WGS) entry which is preliminary data.</text>
</comment>
<keyword evidence="8" id="KW-0378">Hydrolase</keyword>
<protein>
    <recommendedName>
        <fullName evidence="5 13">4-alpha-glucanotransferase</fullName>
        <ecNumber evidence="4 13">2.4.1.25</ecNumber>
    </recommendedName>
    <alternativeName>
        <fullName evidence="11 13">Amylomaltase</fullName>
    </alternativeName>
    <alternativeName>
        <fullName evidence="12 13">Disproportionating enzyme</fullName>
    </alternativeName>
</protein>
<dbReference type="Gene3D" id="2.60.40.10">
    <property type="entry name" value="Immunoglobulins"/>
    <property type="match status" value="1"/>
</dbReference>
<gene>
    <name evidence="15" type="ORF">GCM10007874_57980</name>
</gene>
<sequence>MDGMASVSMANPGMAAPLGASWTGEGVNFAVYSADAERIEVCLFDAGGGETARIALGGREGAVHHGLIPGLAEGQLYGLRAHGPWAPEKGLRFNPARLLIDPRATRLVLPPGMTSALPVKGAAGVDDLVLDGADTAALMPKAVLERPAGPARRPSAPKPSTRIVYELHVRGFSQRHPEIPAELRGTFAALAHPAAIRHFLALGVTTLEIMPLAAWIDERHLEPLGLSNYWAYNPACFLAPDPRLVPGGMAEIARTIDALHQAGLEVILDVVYNHTSESDERGGTHSLRGLDNRSYYRLADNPRFYSNVTGCGNTLALDREPGMGLALDALRHWAGAGGFDGFRFDLAPVLGRTPAGFDAKAPLFAAIAADPLLSGKRMIAEPWDIGPGGYQLGHFPQGWSEWNDRYRDDIRRFWRGDGGIGALATRLAGSSDLFDAATRHPTESVNFVSAHDGFTLDDTVSFATKHNNANGENNRDGHAGEISWNNGAEGPSTAPEIVALRRSYVRAMLATLLLSRGTPMIGMGDELGRSQNGNNNAYAQNNETTWIDWEDADQSLIAFVGSLANLRKSLPVVTASSFLTGQTSPTGRPDVIWVGANGRPLQGSEWSNPAKRTLGMLLSDADGGEVLIWFHAGNEPFYARLPDLPPRKVWRLAHASDEYQALALPTDYGAFDIIEVAPRSVGVFIAEAGRAPRRDGDAPPEVLDLLATAAGIAPEWWEVSGKHTLVSADTKRALLTAMGLPHHTLAQARESLDHLRELAPAAASTGRTYQPAALADGGRRFGLSAQLYTLRRQGDQGIGDFRTLEQLAEAAAAKGASLLALNPFHAMFPSNRERASPYQPSDRRFLDPAMIALDAVPEIADPGRFTLPEGRLIDWPAVWKLKRAALAEAFAALPNMPVRKAAFEAFKVQGGEMLSRFAMFQALEERAGSTAIVGWDEAVDLGREVHEASDFASYLQFLAEEQLAAASRNGLAIGFCRDLAVGAAPDGAEVWTSPDAFLKGVSVGAPPDPFSADGQVWHIPPLDPLALQNSNFSHYRELLAANMRHAGALRIDHVMGLTRLFVIPDGAKASEGAYLRYPIEAMLRVLAEESNRAKCLVVGEDLGTVPEGFRERLAEADLYSYRVLFFERDGAVFRQPEIYPAQSLACVATHDLATLRGWWNGADIALNKSLGRTVDADAEAERAKDKAALLEAINQEEASKEEAGQKAAGDDEAKQLMPELVGAIHGFLASAPSGLVVAQIEDLAGEIDPVNLPGTDREYPNWRRRLELDVEAALETDTARAVFAAMKKEGR</sequence>
<evidence type="ECO:0000313" key="16">
    <source>
        <dbReference type="Proteomes" id="UP001156882"/>
    </source>
</evidence>
<dbReference type="NCBIfam" id="TIGR00217">
    <property type="entry name" value="malQ"/>
    <property type="match status" value="1"/>
</dbReference>
<evidence type="ECO:0000256" key="10">
    <source>
        <dbReference type="ARBA" id="ARBA00023295"/>
    </source>
</evidence>
<comment type="similarity">
    <text evidence="2 13">Belongs to the disproportionating enzyme family.</text>
</comment>
<evidence type="ECO:0000256" key="3">
    <source>
        <dbReference type="ARBA" id="ARBA00008061"/>
    </source>
</evidence>
<dbReference type="NCBIfam" id="TIGR02100">
    <property type="entry name" value="glgX_debranch"/>
    <property type="match status" value="1"/>
</dbReference>
<dbReference type="PANTHER" id="PTHR43002">
    <property type="entry name" value="GLYCOGEN DEBRANCHING ENZYME"/>
    <property type="match status" value="1"/>
</dbReference>
<dbReference type="InterPro" id="IPR004193">
    <property type="entry name" value="Glyco_hydro_13_N"/>
</dbReference>
<dbReference type="CDD" id="cd02856">
    <property type="entry name" value="E_set_GDE_Isoamylase_N"/>
    <property type="match status" value="1"/>
</dbReference>
<dbReference type="EMBL" id="BSPC01000066">
    <property type="protein sequence ID" value="GLS22778.1"/>
    <property type="molecule type" value="Genomic_DNA"/>
</dbReference>
<evidence type="ECO:0000256" key="2">
    <source>
        <dbReference type="ARBA" id="ARBA00005684"/>
    </source>
</evidence>
<evidence type="ECO:0000256" key="11">
    <source>
        <dbReference type="ARBA" id="ARBA00031423"/>
    </source>
</evidence>
<evidence type="ECO:0000313" key="15">
    <source>
        <dbReference type="EMBL" id="GLS22778.1"/>
    </source>
</evidence>
<evidence type="ECO:0000256" key="9">
    <source>
        <dbReference type="ARBA" id="ARBA00023277"/>
    </source>
</evidence>
<proteinExistence type="inferred from homology"/>
<keyword evidence="6 13" id="KW-0328">Glycosyltransferase</keyword>
<dbReference type="SUPFAM" id="SSF51445">
    <property type="entry name" value="(Trans)glycosidases"/>
    <property type="match status" value="2"/>
</dbReference>